<evidence type="ECO:0000313" key="4">
    <source>
        <dbReference type="Proteomes" id="UP000306544"/>
    </source>
</evidence>
<dbReference type="OrthoDB" id="9797653at2"/>
<dbReference type="EMBL" id="VAWA01000018">
    <property type="protein sequence ID" value="TLP72873.1"/>
    <property type="molecule type" value="Genomic_DNA"/>
</dbReference>
<dbReference type="Gene3D" id="3.40.50.10540">
    <property type="entry name" value="Crotonobetainyl-coa:carnitine coa-transferase, domain 1"/>
    <property type="match status" value="1"/>
</dbReference>
<comment type="caution">
    <text evidence="3">The sequence shown here is derived from an EMBL/GenBank/DDBJ whole genome shotgun (WGS) entry which is preliminary data.</text>
</comment>
<dbReference type="Pfam" id="PF02515">
    <property type="entry name" value="CoA_transf_3"/>
    <property type="match status" value="1"/>
</dbReference>
<keyword evidence="2 3" id="KW-0808">Transferase</keyword>
<dbReference type="InterPro" id="IPR003673">
    <property type="entry name" value="CoA-Trfase_fam_III"/>
</dbReference>
<dbReference type="SUPFAM" id="SSF89796">
    <property type="entry name" value="CoA-transferase family III (CaiB/BaiF)"/>
    <property type="match status" value="1"/>
</dbReference>
<evidence type="ECO:0000256" key="1">
    <source>
        <dbReference type="ARBA" id="ARBA00008383"/>
    </source>
</evidence>
<proteinExistence type="inferred from homology"/>
<comment type="similarity">
    <text evidence="1">Belongs to the CoA-transferase III family.</text>
</comment>
<name>A0A5R9A2G7_9MICC</name>
<organism evidence="3 4">
    <name type="scientific">Nesterenkonia sphaerica</name>
    <dbReference type="NCBI Taxonomy" id="1804988"/>
    <lineage>
        <taxon>Bacteria</taxon>
        <taxon>Bacillati</taxon>
        <taxon>Actinomycetota</taxon>
        <taxon>Actinomycetes</taxon>
        <taxon>Micrococcales</taxon>
        <taxon>Micrococcaceae</taxon>
        <taxon>Nesterenkonia</taxon>
    </lineage>
</organism>
<evidence type="ECO:0000256" key="2">
    <source>
        <dbReference type="ARBA" id="ARBA00022679"/>
    </source>
</evidence>
<dbReference type="AlphaFoldDB" id="A0A5R9A2G7"/>
<keyword evidence="4" id="KW-1185">Reference proteome</keyword>
<evidence type="ECO:0000313" key="3">
    <source>
        <dbReference type="EMBL" id="TLP72873.1"/>
    </source>
</evidence>
<dbReference type="RefSeq" id="WP_138170959.1">
    <property type="nucleotide sequence ID" value="NZ_VAWA01000018.1"/>
</dbReference>
<dbReference type="InterPro" id="IPR044855">
    <property type="entry name" value="CoA-Trfase_III_dom3_sf"/>
</dbReference>
<dbReference type="Proteomes" id="UP000306544">
    <property type="component" value="Unassembled WGS sequence"/>
</dbReference>
<dbReference type="Gene3D" id="3.30.1540.10">
    <property type="entry name" value="formyl-coa transferase, domain 3"/>
    <property type="match status" value="1"/>
</dbReference>
<accession>A0A5R9A2G7</accession>
<dbReference type="PANTHER" id="PTHR48228:SF6">
    <property type="entry name" value="L-CARNITINE COA-TRANSFERASE"/>
    <property type="match status" value="1"/>
</dbReference>
<sequence>MLLHGVRVLDLSRLVAGNQLSLLLADFGADVIKAEAVGTGDTLRNWNTQGVETYWKTYARNKRSLEVNLKDEYHLEIMKRLVQSSDVVVDSFKPGDMAKFGLSDDVLEQLNPSIIIVHISGWGLTGSRASMPGFGTLIEAASGMADRTGEPDGPPQLPPGAFADMVAGTFGAFAVAASLFGRVEGKSEVIDLSLFEPLFAIMGPQAADFSITGESPQRSGSRLNSTAPRNVYQCADGKWVALSGSTQAMAERLFAAIGHEELINDPRFATNSARIANVEELDDYISQYFIQYSRKHVLEYLTSQGVTAGPVSKIEELVDSDYFTSRGVLVGEGQDLMHDVVPRLKRSPGTLRRPAPSLGEHTAEIVAEVSNDAELEQYLQRLQK</sequence>
<dbReference type="InterPro" id="IPR023606">
    <property type="entry name" value="CoA-Trfase_III_dom_1_sf"/>
</dbReference>
<reference evidence="3 4" key="1">
    <citation type="submission" date="2019-05" db="EMBL/GenBank/DDBJ databases">
        <title>Nesterenkonia sp. GY239, isolated from the Southern Atlantic Ocean.</title>
        <authorList>
            <person name="Zhang G."/>
        </authorList>
    </citation>
    <scope>NUCLEOTIDE SEQUENCE [LARGE SCALE GENOMIC DNA]</scope>
    <source>
        <strain evidence="3 4">GY239</strain>
    </source>
</reference>
<dbReference type="PANTHER" id="PTHR48228">
    <property type="entry name" value="SUCCINYL-COA--D-CITRAMALATE COA-TRANSFERASE"/>
    <property type="match status" value="1"/>
</dbReference>
<protein>
    <submittedName>
        <fullName evidence="3">CoA transferase</fullName>
    </submittedName>
</protein>
<gene>
    <name evidence="3" type="ORF">FEF27_11150</name>
</gene>
<dbReference type="InterPro" id="IPR050509">
    <property type="entry name" value="CoA-transferase_III"/>
</dbReference>
<dbReference type="GO" id="GO:0016740">
    <property type="term" value="F:transferase activity"/>
    <property type="evidence" value="ECO:0007669"/>
    <property type="project" value="UniProtKB-KW"/>
</dbReference>